<evidence type="ECO:0000256" key="4">
    <source>
        <dbReference type="ARBA" id="ARBA00023274"/>
    </source>
</evidence>
<dbReference type="EMBL" id="MKKU01000023">
    <property type="protein sequence ID" value="RNF26920.1"/>
    <property type="molecule type" value="Genomic_DNA"/>
</dbReference>
<dbReference type="Pfam" id="PF00400">
    <property type="entry name" value="WD40"/>
    <property type="match status" value="3"/>
</dbReference>
<name>A0A3R7LGN0_9TRYP</name>
<dbReference type="AlphaFoldDB" id="A0A3R7LGN0"/>
<comment type="caution">
    <text evidence="6">The sequence shown here is derived from an EMBL/GenBank/DDBJ whole genome shotgun (WGS) entry which is preliminary data.</text>
</comment>
<evidence type="ECO:0000313" key="6">
    <source>
        <dbReference type="EMBL" id="RNF26920.1"/>
    </source>
</evidence>
<keyword evidence="4" id="KW-0687">Ribonucleoprotein</keyword>
<dbReference type="PROSITE" id="PS50082">
    <property type="entry name" value="WD_REPEATS_2"/>
    <property type="match status" value="2"/>
</dbReference>
<dbReference type="PROSITE" id="PS50294">
    <property type="entry name" value="WD_REPEATS_REGION"/>
    <property type="match status" value="1"/>
</dbReference>
<accession>A0A3R7LGN0</accession>
<feature type="repeat" description="WD" evidence="5">
    <location>
        <begin position="185"/>
        <end position="226"/>
    </location>
</feature>
<dbReference type="PRINTS" id="PR00320">
    <property type="entry name" value="GPROTEINBRPT"/>
</dbReference>
<dbReference type="RefSeq" id="XP_029232126.1">
    <property type="nucleotide sequence ID" value="XM_029367822.1"/>
</dbReference>
<dbReference type="InterPro" id="IPR040066">
    <property type="entry name" value="WDR31"/>
</dbReference>
<dbReference type="InterPro" id="IPR036322">
    <property type="entry name" value="WD40_repeat_dom_sf"/>
</dbReference>
<dbReference type="SUPFAM" id="SSF50978">
    <property type="entry name" value="WD40 repeat-like"/>
    <property type="match status" value="1"/>
</dbReference>
<dbReference type="InterPro" id="IPR020472">
    <property type="entry name" value="WD40_PAC1"/>
</dbReference>
<keyword evidence="3" id="KW-0689">Ribosomal protein</keyword>
<protein>
    <submittedName>
        <fullName evidence="6">WD repeat domain 31</fullName>
    </submittedName>
</protein>
<dbReference type="PROSITE" id="PS00678">
    <property type="entry name" value="WD_REPEATS_1"/>
    <property type="match status" value="1"/>
</dbReference>
<keyword evidence="2" id="KW-0677">Repeat</keyword>
<dbReference type="Gene3D" id="2.130.10.10">
    <property type="entry name" value="YVTN repeat-like/Quinoprotein amine dehydrogenase"/>
    <property type="match status" value="2"/>
</dbReference>
<keyword evidence="7" id="KW-1185">Reference proteome</keyword>
<dbReference type="PANTHER" id="PTHR19869:SF1">
    <property type="entry name" value="WD REPEAT-CONTAINING PROTEIN 31"/>
    <property type="match status" value="1"/>
</dbReference>
<dbReference type="SMART" id="SM00320">
    <property type="entry name" value="WD40"/>
    <property type="match status" value="4"/>
</dbReference>
<evidence type="ECO:0000313" key="7">
    <source>
        <dbReference type="Proteomes" id="UP000284403"/>
    </source>
</evidence>
<dbReference type="OrthoDB" id="6262491at2759"/>
<evidence type="ECO:0000256" key="3">
    <source>
        <dbReference type="ARBA" id="ARBA00022980"/>
    </source>
</evidence>
<feature type="repeat" description="WD" evidence="5">
    <location>
        <begin position="143"/>
        <end position="176"/>
    </location>
</feature>
<dbReference type="GeneID" id="40314494"/>
<sequence length="438" mass="47642">MGLLCFRGNLTCQKSVPDDAVPPEHVERRSKVAVRMLKLTSISQLGSPAPLAGEYPEKTQGPYSVEGHGVKDSRVSGPSAWSVPSLTHMEYESFAGVFAGGGAALALQSCEDANMPHHLILAGEDGSLVLVNYETGETVRRWCGAHGRDVNALTRPLSSGIFASASRDKLVKVWELHCEEAVCELRGHTANVTGATMVADNNFLVSGSRDNTVRLWDLEQAEEVQRGDIKQNIVQFVRWVPQLRCVAQGGEDLTVRLWDVRMSASGHKALGLSLASTLTCIDYHPICCELLPGEEGTGLLTGHNGFNGHGAYVLQWDLRMQKCLRTFHGHSGTVRSIRIRPQPESSTTQEFMSTGDDEAIVFFSMDAASAETVVIADPRRMFKLNEGRVTCLDARANGDIFASTWSGAVVVLRPTSPDGEITMPVKRYRCFGAEGQPS</sequence>
<organism evidence="6 7">
    <name type="scientific">Trypanosoma conorhini</name>
    <dbReference type="NCBI Taxonomy" id="83891"/>
    <lineage>
        <taxon>Eukaryota</taxon>
        <taxon>Discoba</taxon>
        <taxon>Euglenozoa</taxon>
        <taxon>Kinetoplastea</taxon>
        <taxon>Metakinetoplastina</taxon>
        <taxon>Trypanosomatida</taxon>
        <taxon>Trypanosomatidae</taxon>
        <taxon>Trypanosoma</taxon>
    </lineage>
</organism>
<dbReference type="GO" id="GO:0005840">
    <property type="term" value="C:ribosome"/>
    <property type="evidence" value="ECO:0007669"/>
    <property type="project" value="UniProtKB-KW"/>
</dbReference>
<evidence type="ECO:0000256" key="1">
    <source>
        <dbReference type="ARBA" id="ARBA00022574"/>
    </source>
</evidence>
<keyword evidence="1 5" id="KW-0853">WD repeat</keyword>
<dbReference type="Proteomes" id="UP000284403">
    <property type="component" value="Unassembled WGS sequence"/>
</dbReference>
<reference evidence="6 7" key="1">
    <citation type="journal article" date="2018" name="BMC Genomics">
        <title>Genomic comparison of Trypanosoma conorhini and Trypanosoma rangeli to Trypanosoma cruzi strains of high and low virulence.</title>
        <authorList>
            <person name="Bradwell K.R."/>
            <person name="Koparde V.N."/>
            <person name="Matveyev A.V."/>
            <person name="Serrano M.G."/>
            <person name="Alves J.M."/>
            <person name="Parikh H."/>
            <person name="Huang B."/>
            <person name="Lee V."/>
            <person name="Espinosa-Alvarez O."/>
            <person name="Ortiz P.A."/>
            <person name="Costa-Martins A.G."/>
            <person name="Teixeira M.M."/>
            <person name="Buck G.A."/>
        </authorList>
    </citation>
    <scope>NUCLEOTIDE SEQUENCE [LARGE SCALE GENOMIC DNA]</scope>
    <source>
        <strain evidence="6 7">025E</strain>
    </source>
</reference>
<evidence type="ECO:0000256" key="5">
    <source>
        <dbReference type="PROSITE-ProRule" id="PRU00221"/>
    </source>
</evidence>
<dbReference type="InterPro" id="IPR019775">
    <property type="entry name" value="WD40_repeat_CS"/>
</dbReference>
<dbReference type="InterPro" id="IPR015943">
    <property type="entry name" value="WD40/YVTN_repeat-like_dom_sf"/>
</dbReference>
<gene>
    <name evidence="6" type="ORF">Tco025E_00883</name>
</gene>
<dbReference type="InterPro" id="IPR001680">
    <property type="entry name" value="WD40_rpt"/>
</dbReference>
<evidence type="ECO:0000256" key="2">
    <source>
        <dbReference type="ARBA" id="ARBA00022737"/>
    </source>
</evidence>
<proteinExistence type="predicted"/>
<dbReference type="GO" id="GO:1990904">
    <property type="term" value="C:ribonucleoprotein complex"/>
    <property type="evidence" value="ECO:0007669"/>
    <property type="project" value="UniProtKB-KW"/>
</dbReference>
<dbReference type="PANTHER" id="PTHR19869">
    <property type="entry name" value="SPERMATID WD-REPEAT PROTEIN"/>
    <property type="match status" value="1"/>
</dbReference>